<comment type="caution">
    <text evidence="1">The sequence shown here is derived from an EMBL/GenBank/DDBJ whole genome shotgun (WGS) entry which is preliminary data.</text>
</comment>
<sequence>MDDSPHPPAAPNPDAGEAKATVPVKQDDQTQHNTRLNALLYHTSNDSIDLYKKENNSLDLMGRLYFDDYDSDSVVSSGAVSPVVQLPGATVPSMEYFNTRLDPLFEALKKPERPEFERGISFSDSRSVTFKVKHPQFKFRRNNKTFLAGFNDEPLSLKAIEWLYDEMIINGDTLIVLRVLDEKTHTSIDNAAASASLKRLQSLNAHSKKILMVFETTIGKPKKLLKRAIDEYKPAMMAIGTRHTDQHVQHRSFLAKELMLKHFLECALVPVIVVKPTWRYVEQLEHPIDSETYFHDWIVSIDIDGSYRKKKKKGFLSPSLSHTSLASASERGRNLAPKPSNEFFFADSLRSRSRSQSKTRFRIFGH</sequence>
<organism evidence="1 2">
    <name type="scientific">Naganishia cerealis</name>
    <dbReference type="NCBI Taxonomy" id="610337"/>
    <lineage>
        <taxon>Eukaryota</taxon>
        <taxon>Fungi</taxon>
        <taxon>Dikarya</taxon>
        <taxon>Basidiomycota</taxon>
        <taxon>Agaricomycotina</taxon>
        <taxon>Tremellomycetes</taxon>
        <taxon>Filobasidiales</taxon>
        <taxon>Filobasidiaceae</taxon>
        <taxon>Naganishia</taxon>
    </lineage>
</organism>
<evidence type="ECO:0000313" key="2">
    <source>
        <dbReference type="Proteomes" id="UP001241377"/>
    </source>
</evidence>
<name>A0ACC2VK93_9TREE</name>
<evidence type="ECO:0000313" key="1">
    <source>
        <dbReference type="EMBL" id="KAJ9099568.1"/>
    </source>
</evidence>
<keyword evidence="2" id="KW-1185">Reference proteome</keyword>
<gene>
    <name evidence="1" type="ORF">QFC19_005993</name>
</gene>
<dbReference type="Proteomes" id="UP001241377">
    <property type="component" value="Unassembled WGS sequence"/>
</dbReference>
<dbReference type="EMBL" id="JASBWR010000069">
    <property type="protein sequence ID" value="KAJ9099568.1"/>
    <property type="molecule type" value="Genomic_DNA"/>
</dbReference>
<protein>
    <submittedName>
        <fullName evidence="1">Uncharacterized protein</fullName>
    </submittedName>
</protein>
<accession>A0ACC2VK93</accession>
<proteinExistence type="predicted"/>
<reference evidence="1" key="1">
    <citation type="submission" date="2023-04" db="EMBL/GenBank/DDBJ databases">
        <title>Draft Genome sequencing of Naganishia species isolated from polar environments using Oxford Nanopore Technology.</title>
        <authorList>
            <person name="Leo P."/>
            <person name="Venkateswaran K."/>
        </authorList>
    </citation>
    <scope>NUCLEOTIDE SEQUENCE</scope>
    <source>
        <strain evidence="1">MNA-CCFEE 5261</strain>
    </source>
</reference>